<evidence type="ECO:0000313" key="2">
    <source>
        <dbReference type="Proteomes" id="UP000298030"/>
    </source>
</evidence>
<organism evidence="1 2">
    <name type="scientific">Coprinellus micaceus</name>
    <name type="common">Glistening ink-cap mushroom</name>
    <name type="synonym">Coprinus micaceus</name>
    <dbReference type="NCBI Taxonomy" id="71717"/>
    <lineage>
        <taxon>Eukaryota</taxon>
        <taxon>Fungi</taxon>
        <taxon>Dikarya</taxon>
        <taxon>Basidiomycota</taxon>
        <taxon>Agaricomycotina</taxon>
        <taxon>Agaricomycetes</taxon>
        <taxon>Agaricomycetidae</taxon>
        <taxon>Agaricales</taxon>
        <taxon>Agaricineae</taxon>
        <taxon>Psathyrellaceae</taxon>
        <taxon>Coprinellus</taxon>
    </lineage>
</organism>
<dbReference type="EMBL" id="QPFP01000020">
    <property type="protein sequence ID" value="TEB31113.1"/>
    <property type="molecule type" value="Genomic_DNA"/>
</dbReference>
<gene>
    <name evidence="1" type="ORF">FA13DRAFT_1709956</name>
</gene>
<proteinExistence type="predicted"/>
<reference evidence="1 2" key="1">
    <citation type="journal article" date="2019" name="Nat. Ecol. Evol.">
        <title>Megaphylogeny resolves global patterns of mushroom evolution.</title>
        <authorList>
            <person name="Varga T."/>
            <person name="Krizsan K."/>
            <person name="Foldi C."/>
            <person name="Dima B."/>
            <person name="Sanchez-Garcia M."/>
            <person name="Sanchez-Ramirez S."/>
            <person name="Szollosi G.J."/>
            <person name="Szarkandi J.G."/>
            <person name="Papp V."/>
            <person name="Albert L."/>
            <person name="Andreopoulos W."/>
            <person name="Angelini C."/>
            <person name="Antonin V."/>
            <person name="Barry K.W."/>
            <person name="Bougher N.L."/>
            <person name="Buchanan P."/>
            <person name="Buyck B."/>
            <person name="Bense V."/>
            <person name="Catcheside P."/>
            <person name="Chovatia M."/>
            <person name="Cooper J."/>
            <person name="Damon W."/>
            <person name="Desjardin D."/>
            <person name="Finy P."/>
            <person name="Geml J."/>
            <person name="Haridas S."/>
            <person name="Hughes K."/>
            <person name="Justo A."/>
            <person name="Karasinski D."/>
            <person name="Kautmanova I."/>
            <person name="Kiss B."/>
            <person name="Kocsube S."/>
            <person name="Kotiranta H."/>
            <person name="LaButti K.M."/>
            <person name="Lechner B.E."/>
            <person name="Liimatainen K."/>
            <person name="Lipzen A."/>
            <person name="Lukacs Z."/>
            <person name="Mihaltcheva S."/>
            <person name="Morgado L.N."/>
            <person name="Niskanen T."/>
            <person name="Noordeloos M.E."/>
            <person name="Ohm R.A."/>
            <person name="Ortiz-Santana B."/>
            <person name="Ovrebo C."/>
            <person name="Racz N."/>
            <person name="Riley R."/>
            <person name="Savchenko A."/>
            <person name="Shiryaev A."/>
            <person name="Soop K."/>
            <person name="Spirin V."/>
            <person name="Szebenyi C."/>
            <person name="Tomsovsky M."/>
            <person name="Tulloss R.E."/>
            <person name="Uehling J."/>
            <person name="Grigoriev I.V."/>
            <person name="Vagvolgyi C."/>
            <person name="Papp T."/>
            <person name="Martin F.M."/>
            <person name="Miettinen O."/>
            <person name="Hibbett D.S."/>
            <person name="Nagy L.G."/>
        </authorList>
    </citation>
    <scope>NUCLEOTIDE SEQUENCE [LARGE SCALE GENOMIC DNA]</scope>
    <source>
        <strain evidence="1 2">FP101781</strain>
    </source>
</reference>
<dbReference type="AlphaFoldDB" id="A0A4Y7TAC0"/>
<evidence type="ECO:0000313" key="1">
    <source>
        <dbReference type="EMBL" id="TEB31113.1"/>
    </source>
</evidence>
<sequence length="354" mass="38553">MSMAGPPPPDRPSLGEADASTLEYMSAQVVHQLFCASVRGRQIVLEYPRQIEHLLPELFQAASVSAIAYKSKMIAPDLIADTEVYTSTITCFPAEPHIDYGARKMKLLREHFPFDATAAESTPLMSVDPAGTLGVVHLPGILSSRLRRQLKQGLQVLQDAGITDQHPSGWAYGWGSPIVELTNSGLSGGPPIPLQPVSTSESAAWLRFLTLTQDTFCVIHAIRNIFDPDGAERTLRLPDRLHTVSSFGSDFQQILTIPGSALCLSFPPGTVTLIKGRIPFQVSQPTQPHAFVIERHPPSASPFEPLWDVGPTEVSAVCRHFVPQWGDLPNPTLSMSCTPRYVSKDGLGINRAAF</sequence>
<protein>
    <submittedName>
        <fullName evidence="1">Uncharacterized protein</fullName>
    </submittedName>
</protein>
<comment type="caution">
    <text evidence="1">The sequence shown here is derived from an EMBL/GenBank/DDBJ whole genome shotgun (WGS) entry which is preliminary data.</text>
</comment>
<name>A0A4Y7TAC0_COPMI</name>
<dbReference type="Proteomes" id="UP000298030">
    <property type="component" value="Unassembled WGS sequence"/>
</dbReference>
<keyword evidence="2" id="KW-1185">Reference proteome</keyword>
<accession>A0A4Y7TAC0</accession>
<dbReference type="STRING" id="71717.A0A4Y7TAC0"/>